<dbReference type="SUPFAM" id="SSF47473">
    <property type="entry name" value="EF-hand"/>
    <property type="match status" value="1"/>
</dbReference>
<dbReference type="FunFam" id="1.10.238.10:FF:000527">
    <property type="entry name" value="Calmodulin-3"/>
    <property type="match status" value="1"/>
</dbReference>
<feature type="non-terminal residue" evidence="4">
    <location>
        <position position="1"/>
    </location>
</feature>
<dbReference type="CDD" id="cd00051">
    <property type="entry name" value="EFh"/>
    <property type="match status" value="2"/>
</dbReference>
<dbReference type="PANTHER" id="PTHR46311">
    <property type="entry name" value="CALCIUM-BINDING PROTEIN 8-RELATED"/>
    <property type="match status" value="1"/>
</dbReference>
<dbReference type="PROSITE" id="PS50222">
    <property type="entry name" value="EF_HAND_2"/>
    <property type="match status" value="4"/>
</dbReference>
<organism evidence="4 5">
    <name type="scientific">Macrostomum lignano</name>
    <dbReference type="NCBI Taxonomy" id="282301"/>
    <lineage>
        <taxon>Eukaryota</taxon>
        <taxon>Metazoa</taxon>
        <taxon>Spiralia</taxon>
        <taxon>Lophotrochozoa</taxon>
        <taxon>Platyhelminthes</taxon>
        <taxon>Rhabditophora</taxon>
        <taxon>Macrostomorpha</taxon>
        <taxon>Macrostomida</taxon>
        <taxon>Macrostomidae</taxon>
        <taxon>Macrostomum</taxon>
    </lineage>
</organism>
<dbReference type="InterPro" id="IPR018247">
    <property type="entry name" value="EF_Hand_1_Ca_BS"/>
</dbReference>
<dbReference type="InterPro" id="IPR002048">
    <property type="entry name" value="EF_hand_dom"/>
</dbReference>
<sequence>GGRDRQLSASAQVASNFSMAKRKESSAPVVDVEGVQIAEFRDAFALFDQDGDGFISRSELGHVMKTFGYRVSEQQLDAMLQFVDSDGDGLIDFPEFMTVICRNMASGRCMDDLRRAFAIFDRDSSGRVGPQELSEFMSSLGLTGGYGEAQGIIRDCDTDGDGEIDFQEFLRILAGNFMPPEVLAASVRPAAVDANADKASQKK</sequence>
<feature type="domain" description="EF-hand" evidence="3">
    <location>
        <begin position="144"/>
        <end position="179"/>
    </location>
</feature>
<dbReference type="GO" id="GO:0032588">
    <property type="term" value="C:trans-Golgi network membrane"/>
    <property type="evidence" value="ECO:0007669"/>
    <property type="project" value="TreeGrafter"/>
</dbReference>
<evidence type="ECO:0000256" key="1">
    <source>
        <dbReference type="ARBA" id="ARBA00022737"/>
    </source>
</evidence>
<keyword evidence="1" id="KW-0677">Repeat</keyword>
<keyword evidence="2" id="KW-0106">Calcium</keyword>
<evidence type="ECO:0000313" key="5">
    <source>
        <dbReference type="Proteomes" id="UP000215902"/>
    </source>
</evidence>
<gene>
    <name evidence="4" type="ORF">BOX15_Mlig007720g1</name>
</gene>
<feature type="domain" description="EF-hand" evidence="3">
    <location>
        <begin position="71"/>
        <end position="106"/>
    </location>
</feature>
<feature type="domain" description="EF-hand" evidence="3">
    <location>
        <begin position="35"/>
        <end position="70"/>
    </location>
</feature>
<name>A0A267E7E5_9PLAT</name>
<dbReference type="InterPro" id="IPR051111">
    <property type="entry name" value="Ca-binding_regulatory"/>
</dbReference>
<dbReference type="PROSITE" id="PS00018">
    <property type="entry name" value="EF_HAND_1"/>
    <property type="match status" value="4"/>
</dbReference>
<dbReference type="AlphaFoldDB" id="A0A267E7E5"/>
<dbReference type="PANTHER" id="PTHR46311:SF5">
    <property type="entry name" value="EF-HAND DOMAIN-CONTAINING PROTEIN"/>
    <property type="match status" value="1"/>
</dbReference>
<dbReference type="SMART" id="SM00054">
    <property type="entry name" value="EFh"/>
    <property type="match status" value="4"/>
</dbReference>
<evidence type="ECO:0000259" key="3">
    <source>
        <dbReference type="PROSITE" id="PS50222"/>
    </source>
</evidence>
<evidence type="ECO:0000313" key="4">
    <source>
        <dbReference type="EMBL" id="PAA57491.1"/>
    </source>
</evidence>
<reference evidence="4 5" key="1">
    <citation type="submission" date="2017-06" db="EMBL/GenBank/DDBJ databases">
        <title>A platform for efficient transgenesis in Macrostomum lignano, a flatworm model organism for stem cell research.</title>
        <authorList>
            <person name="Berezikov E."/>
        </authorList>
    </citation>
    <scope>NUCLEOTIDE SEQUENCE [LARGE SCALE GENOMIC DNA]</scope>
    <source>
        <strain evidence="4">DV1</strain>
        <tissue evidence="4">Whole organism</tissue>
    </source>
</reference>
<dbReference type="InterPro" id="IPR011992">
    <property type="entry name" value="EF-hand-dom_pair"/>
</dbReference>
<dbReference type="Proteomes" id="UP000215902">
    <property type="component" value="Unassembled WGS sequence"/>
</dbReference>
<comment type="caution">
    <text evidence="4">The sequence shown here is derived from an EMBL/GenBank/DDBJ whole genome shotgun (WGS) entry which is preliminary data.</text>
</comment>
<protein>
    <recommendedName>
        <fullName evidence="3">EF-hand domain-containing protein</fullName>
    </recommendedName>
</protein>
<keyword evidence="5" id="KW-1185">Reference proteome</keyword>
<dbReference type="STRING" id="282301.A0A267E7E5"/>
<evidence type="ECO:0000256" key="2">
    <source>
        <dbReference type="ARBA" id="ARBA00022837"/>
    </source>
</evidence>
<dbReference type="GO" id="GO:0005509">
    <property type="term" value="F:calcium ion binding"/>
    <property type="evidence" value="ECO:0007669"/>
    <property type="project" value="InterPro"/>
</dbReference>
<feature type="domain" description="EF-hand" evidence="3">
    <location>
        <begin position="108"/>
        <end position="143"/>
    </location>
</feature>
<accession>A0A267E7E5</accession>
<dbReference type="Gene3D" id="1.10.238.10">
    <property type="entry name" value="EF-hand"/>
    <property type="match status" value="2"/>
</dbReference>
<dbReference type="Pfam" id="PF13499">
    <property type="entry name" value="EF-hand_7"/>
    <property type="match status" value="2"/>
</dbReference>
<proteinExistence type="predicted"/>
<dbReference type="EMBL" id="NIVC01002482">
    <property type="protein sequence ID" value="PAA57491.1"/>
    <property type="molecule type" value="Genomic_DNA"/>
</dbReference>